<keyword evidence="2" id="KW-0223">Dioxygenase</keyword>
<comment type="caution">
    <text evidence="2">The sequence shown here is derived from an EMBL/GenBank/DDBJ whole genome shotgun (WGS) entry which is preliminary data.</text>
</comment>
<dbReference type="PANTHER" id="PTHR34109">
    <property type="entry name" value="BNAUNNG04460D PROTEIN-RELATED"/>
    <property type="match status" value="1"/>
</dbReference>
<protein>
    <submittedName>
        <fullName evidence="2">Glyoxalase/bleomycin resistance protein/dioxygenase</fullName>
    </submittedName>
</protein>
<evidence type="ECO:0000313" key="2">
    <source>
        <dbReference type="EMBL" id="EON74845.1"/>
    </source>
</evidence>
<dbReference type="PROSITE" id="PS51819">
    <property type="entry name" value="VOC"/>
    <property type="match status" value="1"/>
</dbReference>
<dbReference type="Pfam" id="PF00903">
    <property type="entry name" value="Glyoxalase"/>
    <property type="match status" value="1"/>
</dbReference>
<dbReference type="CDD" id="cd07246">
    <property type="entry name" value="VOC_like"/>
    <property type="match status" value="1"/>
</dbReference>
<dbReference type="STRING" id="1232681.ADIS_4677"/>
<keyword evidence="2" id="KW-0560">Oxidoreductase</keyword>
<accession>R7ZL80</accession>
<dbReference type="Proteomes" id="UP000013909">
    <property type="component" value="Unassembled WGS sequence"/>
</dbReference>
<proteinExistence type="predicted"/>
<dbReference type="RefSeq" id="WP_010856788.1">
    <property type="nucleotide sequence ID" value="NZ_AQHR01000116.1"/>
</dbReference>
<dbReference type="PANTHER" id="PTHR34109:SF1">
    <property type="entry name" value="VOC DOMAIN-CONTAINING PROTEIN"/>
    <property type="match status" value="1"/>
</dbReference>
<reference evidence="2 3" key="1">
    <citation type="submission" date="2013-02" db="EMBL/GenBank/DDBJ databases">
        <title>A novel strain isolated from Lonar lake, Maharashtra, India.</title>
        <authorList>
            <person name="Singh A."/>
        </authorList>
    </citation>
    <scope>NUCLEOTIDE SEQUENCE [LARGE SCALE GENOMIC DNA]</scope>
    <source>
        <strain evidence="2 3">AK24</strain>
    </source>
</reference>
<sequence length="133" mass="15127">MTKSPYKPAGYNSVSPYFIVEEADRFVALMQQIFDAKMLREYRMPDGSIMHAELQVDDSVIMLGNASERFPPVPIVMHVYVPDVDRIWEKALGAGCEPIEPPKERADDPDRRATFKDYAGNMWSIGTQLENNT</sequence>
<keyword evidence="3" id="KW-1185">Reference proteome</keyword>
<dbReference type="GO" id="GO:0051213">
    <property type="term" value="F:dioxygenase activity"/>
    <property type="evidence" value="ECO:0007669"/>
    <property type="project" value="UniProtKB-KW"/>
</dbReference>
<dbReference type="InterPro" id="IPR037523">
    <property type="entry name" value="VOC_core"/>
</dbReference>
<dbReference type="Gene3D" id="3.30.720.110">
    <property type="match status" value="1"/>
</dbReference>
<evidence type="ECO:0000259" key="1">
    <source>
        <dbReference type="PROSITE" id="PS51819"/>
    </source>
</evidence>
<dbReference type="InterPro" id="IPR029068">
    <property type="entry name" value="Glyas_Bleomycin-R_OHBP_Dase"/>
</dbReference>
<dbReference type="AlphaFoldDB" id="R7ZL80"/>
<feature type="domain" description="VOC" evidence="1">
    <location>
        <begin position="10"/>
        <end position="128"/>
    </location>
</feature>
<dbReference type="Gene3D" id="3.30.720.120">
    <property type="match status" value="1"/>
</dbReference>
<dbReference type="OrthoDB" id="9795306at2"/>
<dbReference type="EMBL" id="AQHR01000116">
    <property type="protein sequence ID" value="EON74845.1"/>
    <property type="molecule type" value="Genomic_DNA"/>
</dbReference>
<dbReference type="InterPro" id="IPR004360">
    <property type="entry name" value="Glyas_Fos-R_dOase_dom"/>
</dbReference>
<gene>
    <name evidence="2" type="ORF">ADIS_4677</name>
</gene>
<evidence type="ECO:0000313" key="3">
    <source>
        <dbReference type="Proteomes" id="UP000013909"/>
    </source>
</evidence>
<dbReference type="SUPFAM" id="SSF54593">
    <property type="entry name" value="Glyoxalase/Bleomycin resistance protein/Dihydroxybiphenyl dioxygenase"/>
    <property type="match status" value="1"/>
</dbReference>
<name>R7ZL80_9BACT</name>
<organism evidence="2 3">
    <name type="scientific">Lunatimonas lonarensis</name>
    <dbReference type="NCBI Taxonomy" id="1232681"/>
    <lineage>
        <taxon>Bacteria</taxon>
        <taxon>Pseudomonadati</taxon>
        <taxon>Bacteroidota</taxon>
        <taxon>Cytophagia</taxon>
        <taxon>Cytophagales</taxon>
        <taxon>Cyclobacteriaceae</taxon>
    </lineage>
</organism>